<dbReference type="SUPFAM" id="SSF49464">
    <property type="entry name" value="Carboxypeptidase regulatory domain-like"/>
    <property type="match status" value="1"/>
</dbReference>
<sequence>MKNITPIKIVFAFILLVHGLTFAQEEREPLMGKVMYRNVNVEGMNVINVTAETVQTTDEDGEFSIDVKPSDMLVFTSLNYELTSVEITQTIIDNGRLVVEVNEKITELDEIVLSPEDQEKFIDAKSEEFAAYNTFSYEKDDATKIDNPSLPTQVRGLQNGLNFANIAKLLFRKRDKDAKEEEELSQLKLSEIMLQVYDIEFFVIDLKIPQDKVQEFVYYLDSQPFSRELLKKDQEFLFVDWLVEQSKNFKEQLEEPKE</sequence>
<proteinExistence type="predicted"/>
<accession>A0ABQ5MMB3</accession>
<evidence type="ECO:0000313" key="2">
    <source>
        <dbReference type="Proteomes" id="UP001143543"/>
    </source>
</evidence>
<protein>
    <recommendedName>
        <fullName evidence="3">CarboxypepD_reg-like domain-containing protein</fullName>
    </recommendedName>
</protein>
<name>A0ABQ5MMB3_9FLAO</name>
<dbReference type="RefSeq" id="WP_281766149.1">
    <property type="nucleotide sequence ID" value="NZ_BRVO01000003.1"/>
</dbReference>
<evidence type="ECO:0008006" key="3">
    <source>
        <dbReference type="Google" id="ProtNLM"/>
    </source>
</evidence>
<dbReference type="Proteomes" id="UP001143543">
    <property type="component" value="Unassembled WGS sequence"/>
</dbReference>
<evidence type="ECO:0000313" key="1">
    <source>
        <dbReference type="EMBL" id="GLB50522.1"/>
    </source>
</evidence>
<gene>
    <name evidence="1" type="ORF">Y10_28900</name>
</gene>
<dbReference type="EMBL" id="BRVO01000003">
    <property type="protein sequence ID" value="GLB50522.1"/>
    <property type="molecule type" value="Genomic_DNA"/>
</dbReference>
<organism evidence="1 2">
    <name type="scientific">Neptunitalea lumnitzerae</name>
    <dbReference type="NCBI Taxonomy" id="2965509"/>
    <lineage>
        <taxon>Bacteria</taxon>
        <taxon>Pseudomonadati</taxon>
        <taxon>Bacteroidota</taxon>
        <taxon>Flavobacteriia</taxon>
        <taxon>Flavobacteriales</taxon>
        <taxon>Flavobacteriaceae</taxon>
        <taxon>Neptunitalea</taxon>
    </lineage>
</organism>
<comment type="caution">
    <text evidence="1">The sequence shown here is derived from an EMBL/GenBank/DDBJ whole genome shotgun (WGS) entry which is preliminary data.</text>
</comment>
<keyword evidence="2" id="KW-1185">Reference proteome</keyword>
<reference evidence="1" key="1">
    <citation type="submission" date="2022-07" db="EMBL/GenBank/DDBJ databases">
        <title>Taxonomy of Novel Oxalotrophic and Methylotrophic Bacteria.</title>
        <authorList>
            <person name="Sahin N."/>
            <person name="Tani A."/>
        </authorList>
    </citation>
    <scope>NUCLEOTIDE SEQUENCE</scope>
    <source>
        <strain evidence="1">Y10</strain>
    </source>
</reference>
<dbReference type="InterPro" id="IPR008969">
    <property type="entry name" value="CarboxyPept-like_regulatory"/>
</dbReference>